<organism evidence="2 3">
    <name type="scientific">Mucuna pruriens</name>
    <name type="common">Velvet bean</name>
    <name type="synonym">Dolichos pruriens</name>
    <dbReference type="NCBI Taxonomy" id="157652"/>
    <lineage>
        <taxon>Eukaryota</taxon>
        <taxon>Viridiplantae</taxon>
        <taxon>Streptophyta</taxon>
        <taxon>Embryophyta</taxon>
        <taxon>Tracheophyta</taxon>
        <taxon>Spermatophyta</taxon>
        <taxon>Magnoliopsida</taxon>
        <taxon>eudicotyledons</taxon>
        <taxon>Gunneridae</taxon>
        <taxon>Pentapetalae</taxon>
        <taxon>rosids</taxon>
        <taxon>fabids</taxon>
        <taxon>Fabales</taxon>
        <taxon>Fabaceae</taxon>
        <taxon>Papilionoideae</taxon>
        <taxon>50 kb inversion clade</taxon>
        <taxon>NPAAA clade</taxon>
        <taxon>indigoferoid/millettioid clade</taxon>
        <taxon>Phaseoleae</taxon>
        <taxon>Mucuna</taxon>
    </lineage>
</organism>
<dbReference type="EMBL" id="QJKJ01015248">
    <property type="protein sequence ID" value="RDX62836.1"/>
    <property type="molecule type" value="Genomic_DNA"/>
</dbReference>
<dbReference type="PROSITE" id="PS50994">
    <property type="entry name" value="INTEGRASE"/>
    <property type="match status" value="1"/>
</dbReference>
<dbReference type="Proteomes" id="UP000257109">
    <property type="component" value="Unassembled WGS sequence"/>
</dbReference>
<sequence>WSTYLPKLIVSLNGTNFKVWKEVVATVLDCTDSDLALWVEKPILILDNLQEVKIKKWKCSNRMCLMIIKRLILKAFRGFIFESQRKLGVERVKDVLELIHTDICGHFPPASWNGQQYFITFIDDYSRYGYLCLSFKAEVELQLAVKSDRGGEYYGKYDGSGEQRPGPFALFLRECGIVPQYTMPDKPSMNGVAERRNQTLKDMSFFFTRVTLGRCPYRPHERKLDSRTVSCYFVGYAERSRGYKFYDPTSRSFFLKRKMRGFLRKIFEEESINDIGQVLVPITIQETTPVIGDNVQTIVPDIVPEQDCDEVLPQPPIEQPQQPQQV</sequence>
<dbReference type="PANTHER" id="PTHR42648">
    <property type="entry name" value="TRANSPOSASE, PUTATIVE-RELATED"/>
    <property type="match status" value="1"/>
</dbReference>
<feature type="domain" description="Integrase catalytic" evidence="1">
    <location>
        <begin position="89"/>
        <end position="258"/>
    </location>
</feature>
<evidence type="ECO:0000259" key="1">
    <source>
        <dbReference type="PROSITE" id="PS50994"/>
    </source>
</evidence>
<dbReference type="OrthoDB" id="1935865at2759"/>
<dbReference type="InterPro" id="IPR057670">
    <property type="entry name" value="SH3_retrovirus"/>
</dbReference>
<dbReference type="GO" id="GO:0015074">
    <property type="term" value="P:DNA integration"/>
    <property type="evidence" value="ECO:0007669"/>
    <property type="project" value="InterPro"/>
</dbReference>
<proteinExistence type="predicted"/>
<accession>A0A371E9X7</accession>
<protein>
    <recommendedName>
        <fullName evidence="1">Integrase catalytic domain-containing protein</fullName>
    </recommendedName>
</protein>
<comment type="caution">
    <text evidence="2">The sequence shown here is derived from an EMBL/GenBank/DDBJ whole genome shotgun (WGS) entry which is preliminary data.</text>
</comment>
<gene>
    <name evidence="2" type="ORF">CR513_58793</name>
</gene>
<dbReference type="InterPro" id="IPR001584">
    <property type="entry name" value="Integrase_cat-core"/>
</dbReference>
<dbReference type="InterPro" id="IPR012337">
    <property type="entry name" value="RNaseH-like_sf"/>
</dbReference>
<dbReference type="SUPFAM" id="SSF53098">
    <property type="entry name" value="Ribonuclease H-like"/>
    <property type="match status" value="1"/>
</dbReference>
<dbReference type="Gene3D" id="3.30.420.10">
    <property type="entry name" value="Ribonuclease H-like superfamily/Ribonuclease H"/>
    <property type="match status" value="1"/>
</dbReference>
<evidence type="ECO:0000313" key="3">
    <source>
        <dbReference type="Proteomes" id="UP000257109"/>
    </source>
</evidence>
<name>A0A371E9X7_MUCPR</name>
<dbReference type="Pfam" id="PF25597">
    <property type="entry name" value="SH3_retrovirus"/>
    <property type="match status" value="1"/>
</dbReference>
<dbReference type="PANTHER" id="PTHR42648:SF28">
    <property type="entry name" value="TRANSPOSON-ENCODED PROTEIN WITH RIBONUCLEASE H-LIKE AND RETROVIRUS ZINC FINGER-LIKE DOMAINS"/>
    <property type="match status" value="1"/>
</dbReference>
<evidence type="ECO:0000313" key="2">
    <source>
        <dbReference type="EMBL" id="RDX62836.1"/>
    </source>
</evidence>
<dbReference type="GO" id="GO:0003676">
    <property type="term" value="F:nucleic acid binding"/>
    <property type="evidence" value="ECO:0007669"/>
    <property type="project" value="InterPro"/>
</dbReference>
<dbReference type="InterPro" id="IPR036397">
    <property type="entry name" value="RNaseH_sf"/>
</dbReference>
<feature type="non-terminal residue" evidence="2">
    <location>
        <position position="1"/>
    </location>
</feature>
<reference evidence="2" key="1">
    <citation type="submission" date="2018-05" db="EMBL/GenBank/DDBJ databases">
        <title>Draft genome of Mucuna pruriens seed.</title>
        <authorList>
            <person name="Nnadi N.E."/>
            <person name="Vos R."/>
            <person name="Hasami M.H."/>
            <person name="Devisetty U.K."/>
            <person name="Aguiy J.C."/>
        </authorList>
    </citation>
    <scope>NUCLEOTIDE SEQUENCE [LARGE SCALE GENOMIC DNA]</scope>
    <source>
        <strain evidence="2">JCA_2017</strain>
    </source>
</reference>
<feature type="non-terminal residue" evidence="2">
    <location>
        <position position="326"/>
    </location>
</feature>
<keyword evidence="3" id="KW-1185">Reference proteome</keyword>
<dbReference type="InterPro" id="IPR039537">
    <property type="entry name" value="Retrotran_Ty1/copia-like"/>
</dbReference>
<dbReference type="AlphaFoldDB" id="A0A371E9X7"/>